<dbReference type="GO" id="GO:0032259">
    <property type="term" value="P:methylation"/>
    <property type="evidence" value="ECO:0007669"/>
    <property type="project" value="UniProtKB-KW"/>
</dbReference>
<evidence type="ECO:0000256" key="3">
    <source>
        <dbReference type="ARBA" id="ARBA00022691"/>
    </source>
</evidence>
<evidence type="ECO:0000313" key="5">
    <source>
        <dbReference type="EMBL" id="UOO80496.1"/>
    </source>
</evidence>
<name>A0AAE9GWU2_9NEIS</name>
<keyword evidence="3" id="KW-0949">S-adenosyl-L-methionine</keyword>
<dbReference type="GO" id="GO:0008171">
    <property type="term" value="F:O-methyltransferase activity"/>
    <property type="evidence" value="ECO:0007669"/>
    <property type="project" value="InterPro"/>
</dbReference>
<protein>
    <submittedName>
        <fullName evidence="4 5">O-methyltransferase</fullName>
    </submittedName>
</protein>
<dbReference type="AlphaFoldDB" id="A0AAE9GWU2"/>
<dbReference type="EMBL" id="CP091507">
    <property type="protein sequence ID" value="UOO80496.1"/>
    <property type="molecule type" value="Genomic_DNA"/>
</dbReference>
<proteinExistence type="predicted"/>
<dbReference type="EMBL" id="SLXE01000002">
    <property type="protein sequence ID" value="TCP10122.1"/>
    <property type="molecule type" value="Genomic_DNA"/>
</dbReference>
<dbReference type="GO" id="GO:0008757">
    <property type="term" value="F:S-adenosylmethionine-dependent methyltransferase activity"/>
    <property type="evidence" value="ECO:0007669"/>
    <property type="project" value="TreeGrafter"/>
</dbReference>
<dbReference type="KEGG" id="usu:LVJ78_05750"/>
<reference evidence="5" key="3">
    <citation type="journal article" date="2022" name="Res Sq">
        <title>Evolution of multicellular longitudinally dividing oral cavity symbionts (Neisseriaceae).</title>
        <authorList>
            <person name="Nyongesa S."/>
            <person name="Weber P."/>
            <person name="Bernet E."/>
            <person name="Pullido F."/>
            <person name="Nieckarz M."/>
            <person name="Delaby M."/>
            <person name="Nieves C."/>
            <person name="Viehboeck T."/>
            <person name="Krause N."/>
            <person name="Rivera-Millot A."/>
            <person name="Nakamura A."/>
            <person name="Vischer N."/>
            <person name="VanNieuwenhze M."/>
            <person name="Brun Y."/>
            <person name="Cava F."/>
            <person name="Bulgheresi S."/>
            <person name="Veyrier F."/>
        </authorList>
    </citation>
    <scope>NUCLEOTIDE SEQUENCE</scope>
    <source>
        <strain evidence="5">1258/02</strain>
    </source>
</reference>
<keyword evidence="1" id="KW-0489">Methyltransferase</keyword>
<reference evidence="5" key="2">
    <citation type="submission" date="2021-12" db="EMBL/GenBank/DDBJ databases">
        <authorList>
            <person name="Veyrier F.J."/>
        </authorList>
    </citation>
    <scope>NUCLEOTIDE SEQUENCE</scope>
    <source>
        <strain evidence="5">1258/02</strain>
    </source>
</reference>
<dbReference type="Proteomes" id="UP000829756">
    <property type="component" value="Chromosome"/>
</dbReference>
<dbReference type="Gene3D" id="3.40.50.150">
    <property type="entry name" value="Vaccinia Virus protein VP39"/>
    <property type="match status" value="1"/>
</dbReference>
<sequence length="222" mass="24235">MTLHTHNIDPALTDYLRNISEPEHPALAALRARSAGHRLGKMAIAPEQAALLTWLARLMRAERYLEIGVFTGYSSTAMALALPEHGRISACDINVSFTDIARQSWADAGVAHKISLYLQPALLTLAELLEQGEALSYDIAFIDADKAPTPQYYEYCLQLVRPGGLIAIDNILLGGRVMQPADSHSPPSLRILQDFNAALPHDPRIVPITLPVGDGLTLLLKK</sequence>
<accession>A0AAE9GWU2</accession>
<dbReference type="PANTHER" id="PTHR10509">
    <property type="entry name" value="O-METHYLTRANSFERASE-RELATED"/>
    <property type="match status" value="1"/>
</dbReference>
<gene>
    <name evidence="4" type="ORF">EV680_10217</name>
    <name evidence="5" type="ORF">LVJ78_05750</name>
</gene>
<dbReference type="PANTHER" id="PTHR10509:SF14">
    <property type="entry name" value="CAFFEOYL-COA O-METHYLTRANSFERASE 3-RELATED"/>
    <property type="match status" value="1"/>
</dbReference>
<dbReference type="InterPro" id="IPR002935">
    <property type="entry name" value="SAM_O-MeTrfase"/>
</dbReference>
<keyword evidence="2" id="KW-0808">Transferase</keyword>
<dbReference type="InterPro" id="IPR050362">
    <property type="entry name" value="Cation-dep_OMT"/>
</dbReference>
<dbReference type="PROSITE" id="PS51682">
    <property type="entry name" value="SAM_OMT_I"/>
    <property type="match status" value="1"/>
</dbReference>
<evidence type="ECO:0000313" key="6">
    <source>
        <dbReference type="Proteomes" id="UP000294721"/>
    </source>
</evidence>
<organism evidence="5 7">
    <name type="scientific">Uruburuella suis</name>
    <dbReference type="NCBI Taxonomy" id="252130"/>
    <lineage>
        <taxon>Bacteria</taxon>
        <taxon>Pseudomonadati</taxon>
        <taxon>Pseudomonadota</taxon>
        <taxon>Betaproteobacteria</taxon>
        <taxon>Neisseriales</taxon>
        <taxon>Neisseriaceae</taxon>
        <taxon>Uruburuella</taxon>
    </lineage>
</organism>
<evidence type="ECO:0000256" key="2">
    <source>
        <dbReference type="ARBA" id="ARBA00022679"/>
    </source>
</evidence>
<keyword evidence="6" id="KW-1185">Reference proteome</keyword>
<dbReference type="InterPro" id="IPR029063">
    <property type="entry name" value="SAM-dependent_MTases_sf"/>
</dbReference>
<evidence type="ECO:0000313" key="4">
    <source>
        <dbReference type="EMBL" id="TCP10122.1"/>
    </source>
</evidence>
<evidence type="ECO:0000313" key="7">
    <source>
        <dbReference type="Proteomes" id="UP000829756"/>
    </source>
</evidence>
<reference evidence="4 6" key="1">
    <citation type="submission" date="2019-03" db="EMBL/GenBank/DDBJ databases">
        <title>Genomic Encyclopedia of Type Strains, Phase IV (KMG-IV): sequencing the most valuable type-strain genomes for metagenomic binning, comparative biology and taxonomic classification.</title>
        <authorList>
            <person name="Goeker M."/>
        </authorList>
    </citation>
    <scope>NUCLEOTIDE SEQUENCE [LARGE SCALE GENOMIC DNA]</scope>
    <source>
        <strain evidence="4 6">DSM 17474</strain>
    </source>
</reference>
<dbReference type="SUPFAM" id="SSF53335">
    <property type="entry name" value="S-adenosyl-L-methionine-dependent methyltransferases"/>
    <property type="match status" value="1"/>
</dbReference>
<dbReference type="Pfam" id="PF01596">
    <property type="entry name" value="Methyltransf_3"/>
    <property type="match status" value="1"/>
</dbReference>
<dbReference type="RefSeq" id="WP_132952300.1">
    <property type="nucleotide sequence ID" value="NZ_CALJUB010000037.1"/>
</dbReference>
<evidence type="ECO:0000256" key="1">
    <source>
        <dbReference type="ARBA" id="ARBA00022603"/>
    </source>
</evidence>
<dbReference type="Proteomes" id="UP000294721">
    <property type="component" value="Unassembled WGS sequence"/>
</dbReference>